<keyword evidence="2" id="KW-0812">Transmembrane</keyword>
<proteinExistence type="predicted"/>
<sequence>MRTHASRRALRLASTLVAAGLALTVAPHALAADSSPTAMRLTAEQAKQLAANAHVDVYGDGDGTAKDGASGDATTDHGTSLQDSSGKSAPKPKASGTAAADTPVTFTKKSALDGVTGLGATVQAGSHGYFTVHSLASIQLHKPDGSTTWSRNSESLYADWGITHLRPWETEFYPARVLMGYNAVSPFSPYSDQGYDSGDLTGDGVPDLVFSASVGINPPTGVTIPGTKMTSGTMVTVLDGKSGNTLWSKVYAYAGMVKIVDGTLLVADSPKLNGAAAAETTGALYGTRFSYADGALTPSSTWTYDTGETGTAAWGALEDAGDGKVAASWNLSKTATAAARGRTLVLDTADGSVVWKTDSELYGRQLHLDAARGRMVALEQADTSDAVEYQVVSYELGSGKRIALDTRINALPTAMTIGDVSAGGGTEYAVSESTLDSDMWLNSGTVRVVSGSDGATVQWTHTTKRAPGNLENAPATWHMDVVGGKLITAAQDDTDSALAQNIGSLRYGSLTAFNAKGKISWQHAGLNASPMFQQAYRSGGNDYVRTIDPQQNIHEYKVGNGKQQSLTPLQGDLNYAQAADLDGDKKLDVVAGGTSDGVWAWSGPSLVKGSPKQLWKTTVPGSVLSVQTGDVTGDKKPEVIVAAETAVVVLDGATGKILTTIDGGGQYVRSVTVADTDGKGKAEILVPTDALRVYKGNGKALWTYSAPAADGDVVFSDTVTGDGQVYTQYTSKGALDLPDAAENGVALDGAKGTVKWTADPEAPANAVDGKLHGALLDHAVFASPKIPYADGHAVVYTWMALTDPTTAGDISTATPHDVIEIRDGRTGELLHRTVNGSPWSHGNFFIDGKGDPLYDLSFGTFRGYGADGQDTTSSVVAPLRTAQFINGPGGRRLVAGGVEGGLGVWDPSVLTSGWSFQSGVGNVSNGGGRNYLAADLDGDGVDDMVSLNFDDHGNNRMAEQLGGGVLSLNDSGRQLAVYTLS</sequence>
<feature type="compositionally biased region" description="Low complexity" evidence="6">
    <location>
        <begin position="84"/>
        <end position="96"/>
    </location>
</feature>
<dbReference type="AlphaFoldDB" id="A0AAU2VHW1"/>
<feature type="signal peptide" evidence="7">
    <location>
        <begin position="1"/>
        <end position="31"/>
    </location>
</feature>
<dbReference type="GO" id="GO:0016020">
    <property type="term" value="C:membrane"/>
    <property type="evidence" value="ECO:0007669"/>
    <property type="project" value="UniProtKB-SubCell"/>
</dbReference>
<dbReference type="InterPro" id="IPR028994">
    <property type="entry name" value="Integrin_alpha_N"/>
</dbReference>
<accession>A0AAU2VHW1</accession>
<feature type="region of interest" description="Disordered" evidence="6">
    <location>
        <begin position="62"/>
        <end position="101"/>
    </location>
</feature>
<evidence type="ECO:0000256" key="3">
    <source>
        <dbReference type="ARBA" id="ARBA00022729"/>
    </source>
</evidence>
<evidence type="ECO:0000256" key="1">
    <source>
        <dbReference type="ARBA" id="ARBA00004167"/>
    </source>
</evidence>
<evidence type="ECO:0000256" key="2">
    <source>
        <dbReference type="ARBA" id="ARBA00022692"/>
    </source>
</evidence>
<dbReference type="Pfam" id="PF13517">
    <property type="entry name" value="FG-GAP_3"/>
    <property type="match status" value="1"/>
</dbReference>
<protein>
    <submittedName>
        <fullName evidence="8">VCBS repeat-containing protein</fullName>
    </submittedName>
</protein>
<dbReference type="PANTHER" id="PTHR21419">
    <property type="match status" value="1"/>
</dbReference>
<evidence type="ECO:0000256" key="7">
    <source>
        <dbReference type="SAM" id="SignalP"/>
    </source>
</evidence>
<dbReference type="InterPro" id="IPR045232">
    <property type="entry name" value="FAM234"/>
</dbReference>
<dbReference type="PANTHER" id="PTHR21419:SF30">
    <property type="entry name" value="IG-LIKE DOMAIN-CONTAINING PROTEIN"/>
    <property type="match status" value="1"/>
</dbReference>
<gene>
    <name evidence="8" type="ORF">OG398_01750</name>
</gene>
<evidence type="ECO:0000256" key="6">
    <source>
        <dbReference type="SAM" id="MobiDB-lite"/>
    </source>
</evidence>
<organism evidence="8">
    <name type="scientific">Streptomyces sp. NBC_00008</name>
    <dbReference type="NCBI Taxonomy" id="2903610"/>
    <lineage>
        <taxon>Bacteria</taxon>
        <taxon>Bacillati</taxon>
        <taxon>Actinomycetota</taxon>
        <taxon>Actinomycetes</taxon>
        <taxon>Kitasatosporales</taxon>
        <taxon>Streptomycetaceae</taxon>
        <taxon>Streptomyces</taxon>
    </lineage>
</organism>
<feature type="chain" id="PRO_5043793860" evidence="7">
    <location>
        <begin position="32"/>
        <end position="981"/>
    </location>
</feature>
<dbReference type="InterPro" id="IPR013517">
    <property type="entry name" value="FG-GAP"/>
</dbReference>
<dbReference type="SUPFAM" id="SSF69318">
    <property type="entry name" value="Integrin alpha N-terminal domain"/>
    <property type="match status" value="1"/>
</dbReference>
<comment type="subcellular location">
    <subcellularLocation>
        <location evidence="1">Membrane</location>
        <topology evidence="1">Single-pass membrane protein</topology>
    </subcellularLocation>
</comment>
<keyword evidence="3 7" id="KW-0732">Signal</keyword>
<name>A0AAU2VHW1_9ACTN</name>
<keyword evidence="5" id="KW-0472">Membrane</keyword>
<evidence type="ECO:0000256" key="5">
    <source>
        <dbReference type="ARBA" id="ARBA00023136"/>
    </source>
</evidence>
<dbReference type="InterPro" id="IPR006311">
    <property type="entry name" value="TAT_signal"/>
</dbReference>
<evidence type="ECO:0000256" key="4">
    <source>
        <dbReference type="ARBA" id="ARBA00022989"/>
    </source>
</evidence>
<evidence type="ECO:0000313" key="8">
    <source>
        <dbReference type="EMBL" id="WTW67083.1"/>
    </source>
</evidence>
<dbReference type="PROSITE" id="PS51318">
    <property type="entry name" value="TAT"/>
    <property type="match status" value="1"/>
</dbReference>
<feature type="compositionally biased region" description="Polar residues" evidence="6">
    <location>
        <begin position="72"/>
        <end position="83"/>
    </location>
</feature>
<dbReference type="EMBL" id="CP108313">
    <property type="protein sequence ID" value="WTW67083.1"/>
    <property type="molecule type" value="Genomic_DNA"/>
</dbReference>
<keyword evidence="4" id="KW-1133">Transmembrane helix</keyword>
<reference evidence="8" key="1">
    <citation type="submission" date="2022-10" db="EMBL/GenBank/DDBJ databases">
        <title>The complete genomes of actinobacterial strains from the NBC collection.</title>
        <authorList>
            <person name="Joergensen T.S."/>
            <person name="Alvarez Arevalo M."/>
            <person name="Sterndorff E.B."/>
            <person name="Faurdal D."/>
            <person name="Vuksanovic O."/>
            <person name="Mourched A.-S."/>
            <person name="Charusanti P."/>
            <person name="Shaw S."/>
            <person name="Blin K."/>
            <person name="Weber T."/>
        </authorList>
    </citation>
    <scope>NUCLEOTIDE SEQUENCE</scope>
    <source>
        <strain evidence="8">NBC_00008</strain>
    </source>
</reference>